<dbReference type="InterPro" id="IPR025646">
    <property type="entry name" value="DUF4350"/>
</dbReference>
<keyword evidence="4" id="KW-1185">Reference proteome</keyword>
<keyword evidence="1" id="KW-1133">Transmembrane helix</keyword>
<accession>A0ABP9WIM9</accession>
<comment type="caution">
    <text evidence="3">The sequence shown here is derived from an EMBL/GenBank/DDBJ whole genome shotgun (WGS) entry which is preliminary data.</text>
</comment>
<dbReference type="Pfam" id="PF14258">
    <property type="entry name" value="DUF4350"/>
    <property type="match status" value="1"/>
</dbReference>
<evidence type="ECO:0000259" key="2">
    <source>
        <dbReference type="Pfam" id="PF14258"/>
    </source>
</evidence>
<evidence type="ECO:0000313" key="4">
    <source>
        <dbReference type="Proteomes" id="UP001426770"/>
    </source>
</evidence>
<keyword evidence="1" id="KW-0812">Transmembrane</keyword>
<sequence>MSAATEFRTAPPPVGLRERAGRGKLGIVALILFVALVAALAIGARPGDYVALSTENSTPTGTRAVAQILRDHGVAVRQVDRLAQTRVADPAATTVVIAEPHLLTTGQLGSLVDYPGDLVLLGSSDESLEALGVPAREQIVGLPETAAAQCEDPDAIAAGSVRVDGWGLEALDDGSDLCFVQRGGLAAFARVDDGGRTVTVIASTALVTNDALAEHGHAALAVRALGRHPDVVWYVADGLDPSLLTWAGSGTDGEVPTEVEATPDFLPPGTGNAIYALALTALLAAFWQARRFGALVREPLPVVVRASEATRGRARLYRRARATGRAAASLRAAAALRMGRRIGVGRADGREALVSAVSRATGRTTSDIERLLYGPPPADDASLLTLISELDALESEVHRP</sequence>
<organism evidence="3 4">
    <name type="scientific">Demequina sediminis</name>
    <dbReference type="NCBI Taxonomy" id="1930058"/>
    <lineage>
        <taxon>Bacteria</taxon>
        <taxon>Bacillati</taxon>
        <taxon>Actinomycetota</taxon>
        <taxon>Actinomycetes</taxon>
        <taxon>Micrococcales</taxon>
        <taxon>Demequinaceae</taxon>
        <taxon>Demequina</taxon>
    </lineage>
</organism>
<gene>
    <name evidence="3" type="ORF">Lsed01_02152</name>
</gene>
<proteinExistence type="predicted"/>
<dbReference type="Proteomes" id="UP001426770">
    <property type="component" value="Unassembled WGS sequence"/>
</dbReference>
<protein>
    <submittedName>
        <fullName evidence="3">Membrane protein Rv3691</fullName>
    </submittedName>
</protein>
<reference evidence="3 4" key="1">
    <citation type="submission" date="2024-02" db="EMBL/GenBank/DDBJ databases">
        <title>Lysinimicrobium sediminis NBRC 112286.</title>
        <authorList>
            <person name="Ichikawa N."/>
            <person name="Katano-Makiyama Y."/>
            <person name="Hidaka K."/>
        </authorList>
    </citation>
    <scope>NUCLEOTIDE SEQUENCE [LARGE SCALE GENOMIC DNA]</scope>
    <source>
        <strain evidence="3 4">NBRC 112286</strain>
    </source>
</reference>
<name>A0ABP9WIM9_9MICO</name>
<dbReference type="EMBL" id="BAABRR010000012">
    <property type="protein sequence ID" value="GAA5519699.1"/>
    <property type="molecule type" value="Genomic_DNA"/>
</dbReference>
<feature type="domain" description="DUF4350" evidence="2">
    <location>
        <begin position="55"/>
        <end position="223"/>
    </location>
</feature>
<evidence type="ECO:0000256" key="1">
    <source>
        <dbReference type="SAM" id="Phobius"/>
    </source>
</evidence>
<feature type="transmembrane region" description="Helical" evidence="1">
    <location>
        <begin position="25"/>
        <end position="44"/>
    </location>
</feature>
<evidence type="ECO:0000313" key="3">
    <source>
        <dbReference type="EMBL" id="GAA5519699.1"/>
    </source>
</evidence>
<keyword evidence="1" id="KW-0472">Membrane</keyword>
<dbReference type="RefSeq" id="WP_286215216.1">
    <property type="nucleotide sequence ID" value="NZ_AP027736.1"/>
</dbReference>